<evidence type="ECO:0000256" key="2">
    <source>
        <dbReference type="ARBA" id="ARBA00034247"/>
    </source>
</evidence>
<accession>A0ABT5L343</accession>
<dbReference type="PANTHER" id="PTHR45138">
    <property type="entry name" value="REGULATORY COMPONENTS OF SENSORY TRANSDUCTION SYSTEM"/>
    <property type="match status" value="1"/>
</dbReference>
<evidence type="ECO:0000256" key="1">
    <source>
        <dbReference type="ARBA" id="ARBA00012528"/>
    </source>
</evidence>
<dbReference type="GO" id="GO:0052621">
    <property type="term" value="F:diguanylate cyclase activity"/>
    <property type="evidence" value="ECO:0007669"/>
    <property type="project" value="UniProtKB-EC"/>
</dbReference>
<evidence type="ECO:0000313" key="5">
    <source>
        <dbReference type="EMBL" id="MDC8830844.1"/>
    </source>
</evidence>
<dbReference type="Pfam" id="PF00990">
    <property type="entry name" value="GGDEF"/>
    <property type="match status" value="1"/>
</dbReference>
<feature type="domain" description="PAS" evidence="3">
    <location>
        <begin position="56"/>
        <end position="117"/>
    </location>
</feature>
<dbReference type="InterPro" id="IPR000014">
    <property type="entry name" value="PAS"/>
</dbReference>
<dbReference type="NCBIfam" id="TIGR00254">
    <property type="entry name" value="GGDEF"/>
    <property type="match status" value="1"/>
</dbReference>
<reference evidence="5 6" key="1">
    <citation type="submission" date="2022-10" db="EMBL/GenBank/DDBJ databases">
        <title>Alteromonas sp. chi3 Genome sequencing.</title>
        <authorList>
            <person name="Park S."/>
        </authorList>
    </citation>
    <scope>NUCLEOTIDE SEQUENCE [LARGE SCALE GENOMIC DNA]</scope>
    <source>
        <strain evidence="6">chi3</strain>
    </source>
</reference>
<keyword evidence="5" id="KW-0808">Transferase</keyword>
<dbReference type="NCBIfam" id="TIGR00229">
    <property type="entry name" value="sensory_box"/>
    <property type="match status" value="1"/>
</dbReference>
<evidence type="ECO:0000259" key="4">
    <source>
        <dbReference type="PROSITE" id="PS50887"/>
    </source>
</evidence>
<keyword evidence="5" id="KW-0548">Nucleotidyltransferase</keyword>
<keyword evidence="6" id="KW-1185">Reference proteome</keyword>
<comment type="catalytic activity">
    <reaction evidence="2">
        <text>2 GTP = 3',3'-c-di-GMP + 2 diphosphate</text>
        <dbReference type="Rhea" id="RHEA:24898"/>
        <dbReference type="ChEBI" id="CHEBI:33019"/>
        <dbReference type="ChEBI" id="CHEBI:37565"/>
        <dbReference type="ChEBI" id="CHEBI:58805"/>
        <dbReference type="EC" id="2.7.7.65"/>
    </reaction>
</comment>
<evidence type="ECO:0000313" key="6">
    <source>
        <dbReference type="Proteomes" id="UP001218788"/>
    </source>
</evidence>
<proteinExistence type="predicted"/>
<feature type="domain" description="GGDEF" evidence="4">
    <location>
        <begin position="218"/>
        <end position="353"/>
    </location>
</feature>
<dbReference type="PANTHER" id="PTHR45138:SF9">
    <property type="entry name" value="DIGUANYLATE CYCLASE DGCM-RELATED"/>
    <property type="match status" value="1"/>
</dbReference>
<dbReference type="Gene3D" id="3.30.450.20">
    <property type="entry name" value="PAS domain"/>
    <property type="match status" value="1"/>
</dbReference>
<dbReference type="Gene3D" id="3.30.70.270">
    <property type="match status" value="1"/>
</dbReference>
<dbReference type="InterPro" id="IPR029787">
    <property type="entry name" value="Nucleotide_cyclase"/>
</dbReference>
<comment type="caution">
    <text evidence="5">The sequence shown here is derived from an EMBL/GenBank/DDBJ whole genome shotgun (WGS) entry which is preliminary data.</text>
</comment>
<dbReference type="SMART" id="SM00267">
    <property type="entry name" value="GGDEF"/>
    <property type="match status" value="1"/>
</dbReference>
<sequence length="353" mass="38514">MSTINTPIEQTWSQRFTALKESFISPHSGDPKTNNLTRAAHALPDNLVDTIANIESKSSLARIINFVSEGIFFVNARGQITLINHIAARLLGEPKEALIGRELTSFLTDQYVNEYLHMFAKIAVDSSIQLNHGPKEVALQQRSGDLLPADLSLSSLPDVADTDEAVIIGVLHDLTAHQAEYGKLRRQARTDYLTGIANRHGFAESLEASWKEGSREGYPLSLLMIDVDEFKVFNDEHGHLIGDKCLQLIASTIELCLPARDCVAARFGGEEFAVLLPRCSAQVVQLIAIRIKRHIGELKFTDLGLPATVNVSVSIGIASQRDGVYKSSDELIAAADGALYIAKNSGRNTISVA</sequence>
<dbReference type="PROSITE" id="PS50887">
    <property type="entry name" value="GGDEF"/>
    <property type="match status" value="1"/>
</dbReference>
<dbReference type="Proteomes" id="UP001218788">
    <property type="component" value="Unassembled WGS sequence"/>
</dbReference>
<dbReference type="CDD" id="cd01949">
    <property type="entry name" value="GGDEF"/>
    <property type="match status" value="1"/>
</dbReference>
<dbReference type="RefSeq" id="WP_273639780.1">
    <property type="nucleotide sequence ID" value="NZ_JAQQXP010000001.1"/>
</dbReference>
<dbReference type="InterPro" id="IPR059127">
    <property type="entry name" value="Diguanyl_cycl_sensor_dom"/>
</dbReference>
<dbReference type="SUPFAM" id="SSF55073">
    <property type="entry name" value="Nucleotide cyclase"/>
    <property type="match status" value="1"/>
</dbReference>
<dbReference type="SUPFAM" id="SSF55785">
    <property type="entry name" value="PYP-like sensor domain (PAS domain)"/>
    <property type="match status" value="1"/>
</dbReference>
<dbReference type="CDD" id="cd00130">
    <property type="entry name" value="PAS"/>
    <property type="match status" value="1"/>
</dbReference>
<dbReference type="InterPro" id="IPR000160">
    <property type="entry name" value="GGDEF_dom"/>
</dbReference>
<dbReference type="SMART" id="SM00091">
    <property type="entry name" value="PAS"/>
    <property type="match status" value="1"/>
</dbReference>
<protein>
    <recommendedName>
        <fullName evidence="1">diguanylate cyclase</fullName>
        <ecNumber evidence="1">2.7.7.65</ecNumber>
    </recommendedName>
</protein>
<organism evidence="5 6">
    <name type="scientific">Alteromonas gilva</name>
    <dbReference type="NCBI Taxonomy" id="2987522"/>
    <lineage>
        <taxon>Bacteria</taxon>
        <taxon>Pseudomonadati</taxon>
        <taxon>Pseudomonadota</taxon>
        <taxon>Gammaproteobacteria</taxon>
        <taxon>Alteromonadales</taxon>
        <taxon>Alteromonadaceae</taxon>
        <taxon>Alteromonas/Salinimonas group</taxon>
        <taxon>Alteromonas</taxon>
    </lineage>
</organism>
<dbReference type="EMBL" id="JAQQXP010000001">
    <property type="protein sequence ID" value="MDC8830844.1"/>
    <property type="molecule type" value="Genomic_DNA"/>
</dbReference>
<dbReference type="PROSITE" id="PS50112">
    <property type="entry name" value="PAS"/>
    <property type="match status" value="1"/>
</dbReference>
<dbReference type="Pfam" id="PF24820">
    <property type="entry name" value="Diguanyl_cycl_sensor"/>
    <property type="match status" value="1"/>
</dbReference>
<dbReference type="InterPro" id="IPR050469">
    <property type="entry name" value="Diguanylate_Cyclase"/>
</dbReference>
<dbReference type="EC" id="2.7.7.65" evidence="1"/>
<gene>
    <name evidence="5" type="ORF">OIK42_08735</name>
</gene>
<evidence type="ECO:0000259" key="3">
    <source>
        <dbReference type="PROSITE" id="PS50112"/>
    </source>
</evidence>
<dbReference type="InterPro" id="IPR043128">
    <property type="entry name" value="Rev_trsase/Diguanyl_cyclase"/>
</dbReference>
<name>A0ABT5L343_9ALTE</name>
<dbReference type="InterPro" id="IPR035965">
    <property type="entry name" value="PAS-like_dom_sf"/>
</dbReference>